<reference evidence="1 2" key="1">
    <citation type="submission" date="2021-08" db="EMBL/GenBank/DDBJ databases">
        <title>Streptomyces sp. PTM05 isolated from lichen.</title>
        <authorList>
            <person name="Somphong A."/>
            <person name="Phongsopitanun W."/>
            <person name="Tanasupawat S."/>
        </authorList>
    </citation>
    <scope>NUCLEOTIDE SEQUENCE [LARGE SCALE GENOMIC DNA]</scope>
    <source>
        <strain evidence="1 2">Ptm05</strain>
    </source>
</reference>
<keyword evidence="1" id="KW-0808">Transferase</keyword>
<keyword evidence="1" id="KW-0328">Glycosyltransferase</keyword>
<dbReference type="EMBL" id="JAINVZ010000001">
    <property type="protein sequence ID" value="MBY8883713.1"/>
    <property type="molecule type" value="Genomic_DNA"/>
</dbReference>
<dbReference type="GO" id="GO:0016757">
    <property type="term" value="F:glycosyltransferase activity"/>
    <property type="evidence" value="ECO:0007669"/>
    <property type="project" value="UniProtKB-KW"/>
</dbReference>
<dbReference type="EC" id="2.4.-.-" evidence="1"/>
<protein>
    <submittedName>
        <fullName evidence="1">Glycosyltransferase</fullName>
        <ecNumber evidence="1">2.4.-.-</ecNumber>
    </submittedName>
</protein>
<evidence type="ECO:0000313" key="1">
    <source>
        <dbReference type="EMBL" id="MBY8883713.1"/>
    </source>
</evidence>
<evidence type="ECO:0000313" key="2">
    <source>
        <dbReference type="Proteomes" id="UP001198565"/>
    </source>
</evidence>
<dbReference type="RefSeq" id="WP_222973429.1">
    <property type="nucleotide sequence ID" value="NZ_JAINVZ010000001.1"/>
</dbReference>
<dbReference type="Gene3D" id="3.90.550.10">
    <property type="entry name" value="Spore Coat Polysaccharide Biosynthesis Protein SpsA, Chain A"/>
    <property type="match status" value="1"/>
</dbReference>
<keyword evidence="2" id="KW-1185">Reference proteome</keyword>
<dbReference type="SUPFAM" id="SSF53448">
    <property type="entry name" value="Nucleotide-diphospho-sugar transferases"/>
    <property type="match status" value="1"/>
</dbReference>
<comment type="caution">
    <text evidence="1">The sequence shown here is derived from an EMBL/GenBank/DDBJ whole genome shotgun (WGS) entry which is preliminary data.</text>
</comment>
<gene>
    <name evidence="1" type="ORF">K7472_02485</name>
</gene>
<dbReference type="Pfam" id="PF13641">
    <property type="entry name" value="Glyco_tranf_2_3"/>
    <property type="match status" value="1"/>
</dbReference>
<dbReference type="Proteomes" id="UP001198565">
    <property type="component" value="Unassembled WGS sequence"/>
</dbReference>
<organism evidence="1 2">
    <name type="scientific">Streptantibioticus parmotrematis</name>
    <dbReference type="NCBI Taxonomy" id="2873249"/>
    <lineage>
        <taxon>Bacteria</taxon>
        <taxon>Bacillati</taxon>
        <taxon>Actinomycetota</taxon>
        <taxon>Actinomycetes</taxon>
        <taxon>Kitasatosporales</taxon>
        <taxon>Streptomycetaceae</taxon>
        <taxon>Streptantibioticus</taxon>
    </lineage>
</organism>
<proteinExistence type="predicted"/>
<name>A0ABS7QL95_9ACTN</name>
<accession>A0ABS7QL95</accession>
<sequence length="443" mass="48305">MSRARGRGSRATGVLALAERAALVTVLGGTAAGVRNIVRSARWKHQARRGFAAVRADREPGTAYVFLLVPALREQRVIEGTLAHLRKLDYPADRFEILVAVDGKENGERSTAQVVEEYAKRHPDGAPITVVTHTGPEQRRSLQLNAALGHVQEQVRERLAGQRILVGVYDADSRPEAPTLAYLDDQLRRRPQASAFQQTVTYLANGEALARSRGLLHANAVYQGAWNHIFEVPRLLACRDRIAAGRSLPFPPYCMGHGEFFDLRTLEAVGGFPRTGPCDGIQIGFALSRAGIAIHPVPFDDACQSPTSHTGLIRQHTFWYSGNLQFFRWYRPSSLAPDTVLPLLTHTALAGRWLCRPAVFALAAAGAHRMAGWRGPVALTGLMYGYYELGAQALRLTSPPATGAATRSARGLVPLAVAFKSLGAGNAVARMLLRKSTFNKVER</sequence>
<dbReference type="InterPro" id="IPR029044">
    <property type="entry name" value="Nucleotide-diphossugar_trans"/>
</dbReference>